<dbReference type="OrthoDB" id="9983241at2759"/>
<name>A0A5M3YU97_ASPTE</name>
<comment type="caution">
    <text evidence="1">The sequence shown here is derived from an EMBL/GenBank/DDBJ whole genome shotgun (WGS) entry which is preliminary data.</text>
</comment>
<gene>
    <name evidence="1" type="ORF">ATEIFO6365_0002024600</name>
</gene>
<keyword evidence="2" id="KW-1185">Reference proteome</keyword>
<organism evidence="1 2">
    <name type="scientific">Aspergillus terreus</name>
    <dbReference type="NCBI Taxonomy" id="33178"/>
    <lineage>
        <taxon>Eukaryota</taxon>
        <taxon>Fungi</taxon>
        <taxon>Dikarya</taxon>
        <taxon>Ascomycota</taxon>
        <taxon>Pezizomycotina</taxon>
        <taxon>Eurotiomycetes</taxon>
        <taxon>Eurotiomycetidae</taxon>
        <taxon>Eurotiales</taxon>
        <taxon>Aspergillaceae</taxon>
        <taxon>Aspergillus</taxon>
        <taxon>Aspergillus subgen. Circumdati</taxon>
    </lineage>
</organism>
<dbReference type="AlphaFoldDB" id="A0A5M3YU97"/>
<dbReference type="VEuPathDB" id="FungiDB:ATEG_02148"/>
<accession>A0A5M3YU97</accession>
<proteinExistence type="predicted"/>
<dbReference type="EMBL" id="BLJY01000002">
    <property type="protein sequence ID" value="GFF13136.1"/>
    <property type="molecule type" value="Genomic_DNA"/>
</dbReference>
<evidence type="ECO:0000313" key="2">
    <source>
        <dbReference type="Proteomes" id="UP000452235"/>
    </source>
</evidence>
<dbReference type="Proteomes" id="UP000452235">
    <property type="component" value="Unassembled WGS sequence"/>
</dbReference>
<sequence length="374" mass="41160">MHSLLLLLPLLGLTQAADPRLCSKNGPLSGSDFTLQESADIAHFAPLAEIFTSAGKNVSVAQVLDSANRALSAGSPPVGNGDPKEAWAWNDGDFATAKWVPQGISGSWDADASGKWEDRDVWLVSWHDADDKNVRVSFVDREKKSYRHVFLVEPSADDDFTSVDVHAGGIAWYGSFLYVVDTTGGIRVFDMGNLWEMDAIADGVGKASDGSYSAAGYRYVLPQIRTYKWTPGSDSEFRFSWISLDRSDNTLLVGEFVRDAAADPVRFTKYPVDSATGRLKTDADGVCAATFAYCVDFERVQGGFSYNGKFYVSRSNGNVPKTGDLFTWKPGSGSQFHEGWFMAGNEDLSYNEVSKEWYTVTEYEDGRYILAYDV</sequence>
<reference evidence="1 2" key="1">
    <citation type="submission" date="2020-01" db="EMBL/GenBank/DDBJ databases">
        <title>Aspergillus terreus IFO 6365 whole genome shotgun sequence.</title>
        <authorList>
            <person name="Kanamasa S."/>
            <person name="Takahashi H."/>
        </authorList>
    </citation>
    <scope>NUCLEOTIDE SEQUENCE [LARGE SCALE GENOMIC DNA]</scope>
    <source>
        <strain evidence="1 2">IFO 6365</strain>
    </source>
</reference>
<protein>
    <submittedName>
        <fullName evidence="1">Uncharacterized protein</fullName>
    </submittedName>
</protein>
<evidence type="ECO:0000313" key="1">
    <source>
        <dbReference type="EMBL" id="GFF13136.1"/>
    </source>
</evidence>